<dbReference type="Pfam" id="PF01757">
    <property type="entry name" value="Acyl_transf_3"/>
    <property type="match status" value="1"/>
</dbReference>
<dbReference type="PANTHER" id="PTHR11161">
    <property type="entry name" value="O-ACYLTRANSFERASE"/>
    <property type="match status" value="1"/>
</dbReference>
<keyword evidence="3" id="KW-1185">Reference proteome</keyword>
<accession>A0A915CMP9</accession>
<feature type="transmembrane region" description="Helical" evidence="1">
    <location>
        <begin position="421"/>
        <end position="440"/>
    </location>
</feature>
<feature type="domain" description="Acyltransferase 3" evidence="2">
    <location>
        <begin position="125"/>
        <end position="459"/>
    </location>
</feature>
<protein>
    <submittedName>
        <fullName evidence="4">Acyltransferase 3 domain-containing protein</fullName>
    </submittedName>
</protein>
<feature type="transmembrane region" description="Helical" evidence="1">
    <location>
        <begin position="131"/>
        <end position="152"/>
    </location>
</feature>
<feature type="transmembrane region" description="Helical" evidence="1">
    <location>
        <begin position="349"/>
        <end position="370"/>
    </location>
</feature>
<feature type="transmembrane region" description="Helical" evidence="1">
    <location>
        <begin position="233"/>
        <end position="253"/>
    </location>
</feature>
<feature type="transmembrane region" description="Helical" evidence="1">
    <location>
        <begin position="178"/>
        <end position="198"/>
    </location>
</feature>
<keyword evidence="1" id="KW-1133">Transmembrane helix</keyword>
<feature type="transmembrane region" description="Helical" evidence="1">
    <location>
        <begin position="446"/>
        <end position="466"/>
    </location>
</feature>
<dbReference type="WBParaSite" id="jg10269">
    <property type="protein sequence ID" value="jg10269"/>
    <property type="gene ID" value="jg10269"/>
</dbReference>
<proteinExistence type="predicted"/>
<evidence type="ECO:0000256" key="1">
    <source>
        <dbReference type="SAM" id="Phobius"/>
    </source>
</evidence>
<keyword evidence="1" id="KW-0472">Membrane</keyword>
<evidence type="ECO:0000313" key="4">
    <source>
        <dbReference type="WBParaSite" id="jg10269"/>
    </source>
</evidence>
<feature type="transmembrane region" description="Helical" evidence="1">
    <location>
        <begin position="320"/>
        <end position="337"/>
    </location>
</feature>
<feature type="transmembrane region" description="Helical" evidence="1">
    <location>
        <begin position="390"/>
        <end position="409"/>
    </location>
</feature>
<dbReference type="AlphaFoldDB" id="A0A915CMP9"/>
<reference evidence="4" key="1">
    <citation type="submission" date="2022-11" db="UniProtKB">
        <authorList>
            <consortium name="WormBaseParasite"/>
        </authorList>
    </citation>
    <scope>IDENTIFICATION</scope>
</reference>
<evidence type="ECO:0000259" key="2">
    <source>
        <dbReference type="Pfam" id="PF01757"/>
    </source>
</evidence>
<name>A0A915CMP9_9BILA</name>
<dbReference type="GO" id="GO:0016747">
    <property type="term" value="F:acyltransferase activity, transferring groups other than amino-acyl groups"/>
    <property type="evidence" value="ECO:0007669"/>
    <property type="project" value="InterPro"/>
</dbReference>
<feature type="transmembrane region" description="Helical" evidence="1">
    <location>
        <begin position="49"/>
        <end position="72"/>
    </location>
</feature>
<dbReference type="InterPro" id="IPR052728">
    <property type="entry name" value="O2_lipid_transport_reg"/>
</dbReference>
<evidence type="ECO:0000313" key="3">
    <source>
        <dbReference type="Proteomes" id="UP000887574"/>
    </source>
</evidence>
<sequence>MDHIFSQALDIPGCSVPFLSHNSSSLFLSSLKNSAVMALSNLAGLQNHYYLIFCLLILAIWTALVLYSTFLASNANSSLNMLSLWASTQELLDMRKRGSRLDVLDVFRVVAICWCAELFKKAVHDHPIFGALLGNSALGVEIFLVLSGLLAAKSWNSKAEINFDKHCFSFLVKRCLRLIPIVAVFVFLATGPLVQSVLPKFHSTMVSSCTPRTLLSHLTLTSNWQETPTCLGYLWYLGLDMQLYLIAPFLLHLLHRRPRLAIATFAFLICISAFLRALYCQIYGVCNSSDVDIPFISFPDQSPENTSLIYDGLWQMYSRPHTKCAPFLIGLLLGYWMDKEEMHVKLSFLNTRFVFLTALLGGIAVIYGILPEYWYPNQGNTLYNTLYTALFRTVFAACIATMIAALFLSTRRTEVNRYWAIAAKLTFNVYLLHMPVVYLFNHVQAFQEATSVLGLLIALPFASLHWEDCLAHCFRKPCCDQLNNEHFLV</sequence>
<dbReference type="InterPro" id="IPR002656">
    <property type="entry name" value="Acyl_transf_3_dom"/>
</dbReference>
<organism evidence="3 4">
    <name type="scientific">Ditylenchus dipsaci</name>
    <dbReference type="NCBI Taxonomy" id="166011"/>
    <lineage>
        <taxon>Eukaryota</taxon>
        <taxon>Metazoa</taxon>
        <taxon>Ecdysozoa</taxon>
        <taxon>Nematoda</taxon>
        <taxon>Chromadorea</taxon>
        <taxon>Rhabditida</taxon>
        <taxon>Tylenchina</taxon>
        <taxon>Tylenchomorpha</taxon>
        <taxon>Sphaerularioidea</taxon>
        <taxon>Anguinidae</taxon>
        <taxon>Anguininae</taxon>
        <taxon>Ditylenchus</taxon>
    </lineage>
</organism>
<keyword evidence="1" id="KW-0812">Transmembrane</keyword>
<dbReference type="Proteomes" id="UP000887574">
    <property type="component" value="Unplaced"/>
</dbReference>
<feature type="transmembrane region" description="Helical" evidence="1">
    <location>
        <begin position="260"/>
        <end position="279"/>
    </location>
</feature>
<dbReference type="PANTHER" id="PTHR11161:SF12">
    <property type="entry name" value="ACYLTRANSFERASE 3 DOMAIN-CONTAINING PROTEIN-RELATED"/>
    <property type="match status" value="1"/>
</dbReference>